<dbReference type="SUPFAM" id="SSF56672">
    <property type="entry name" value="DNA/RNA polymerases"/>
    <property type="match status" value="1"/>
</dbReference>
<dbReference type="EMBL" id="QXFW01001885">
    <property type="protein sequence ID" value="KAE8984592.1"/>
    <property type="molecule type" value="Genomic_DNA"/>
</dbReference>
<feature type="domain" description="Integrase zinc-binding" evidence="8">
    <location>
        <begin position="314"/>
        <end position="371"/>
    </location>
</feature>
<name>A0A6A3IS19_9STRA</name>
<keyword evidence="5" id="KW-0378">Hydrolase</keyword>
<evidence type="ECO:0000256" key="2">
    <source>
        <dbReference type="ARBA" id="ARBA00022695"/>
    </source>
</evidence>
<evidence type="ECO:0000256" key="5">
    <source>
        <dbReference type="ARBA" id="ARBA00022801"/>
    </source>
</evidence>
<protein>
    <recommendedName>
        <fullName evidence="11">Reverse transcriptase RNase H-like domain-containing protein</fullName>
    </recommendedName>
</protein>
<dbReference type="InterPro" id="IPR050951">
    <property type="entry name" value="Retrovirus_Pol_polyprotein"/>
</dbReference>
<dbReference type="InterPro" id="IPR041588">
    <property type="entry name" value="Integrase_H2C2"/>
</dbReference>
<dbReference type="CDD" id="cd09274">
    <property type="entry name" value="RNase_HI_RT_Ty3"/>
    <property type="match status" value="1"/>
</dbReference>
<evidence type="ECO:0000259" key="7">
    <source>
        <dbReference type="Pfam" id="PF17917"/>
    </source>
</evidence>
<dbReference type="Gene3D" id="3.30.70.270">
    <property type="match status" value="1"/>
</dbReference>
<organism evidence="9 10">
    <name type="scientific">Phytophthora fragariae</name>
    <dbReference type="NCBI Taxonomy" id="53985"/>
    <lineage>
        <taxon>Eukaryota</taxon>
        <taxon>Sar</taxon>
        <taxon>Stramenopiles</taxon>
        <taxon>Oomycota</taxon>
        <taxon>Peronosporomycetes</taxon>
        <taxon>Peronosporales</taxon>
        <taxon>Peronosporaceae</taxon>
        <taxon>Phytophthora</taxon>
    </lineage>
</organism>
<evidence type="ECO:0000256" key="6">
    <source>
        <dbReference type="ARBA" id="ARBA00022918"/>
    </source>
</evidence>
<keyword evidence="3" id="KW-0540">Nuclease</keyword>
<dbReference type="Pfam" id="PF17921">
    <property type="entry name" value="Integrase_H2C2"/>
    <property type="match status" value="1"/>
</dbReference>
<evidence type="ECO:0000256" key="3">
    <source>
        <dbReference type="ARBA" id="ARBA00022722"/>
    </source>
</evidence>
<gene>
    <name evidence="9" type="ORF">PF011_g20720</name>
</gene>
<dbReference type="FunFam" id="3.10.20.370:FF:000001">
    <property type="entry name" value="Retrovirus-related Pol polyprotein from transposon 17.6-like protein"/>
    <property type="match status" value="1"/>
</dbReference>
<dbReference type="PANTHER" id="PTHR37984">
    <property type="entry name" value="PROTEIN CBG26694"/>
    <property type="match status" value="1"/>
</dbReference>
<dbReference type="InterPro" id="IPR043128">
    <property type="entry name" value="Rev_trsase/Diguanyl_cyclase"/>
</dbReference>
<dbReference type="InterPro" id="IPR041373">
    <property type="entry name" value="RT_RNaseH"/>
</dbReference>
<dbReference type="GO" id="GO:0004519">
    <property type="term" value="F:endonuclease activity"/>
    <property type="evidence" value="ECO:0007669"/>
    <property type="project" value="UniProtKB-KW"/>
</dbReference>
<accession>A0A6A3IS19</accession>
<evidence type="ECO:0008006" key="11">
    <source>
        <dbReference type="Google" id="ProtNLM"/>
    </source>
</evidence>
<feature type="domain" description="Reverse transcriptase RNase H-like" evidence="7">
    <location>
        <begin position="86"/>
        <end position="189"/>
    </location>
</feature>
<keyword evidence="4" id="KW-0255">Endonuclease</keyword>
<dbReference type="AlphaFoldDB" id="A0A6A3IS19"/>
<dbReference type="Gene3D" id="1.10.340.70">
    <property type="match status" value="1"/>
</dbReference>
<evidence type="ECO:0000256" key="4">
    <source>
        <dbReference type="ARBA" id="ARBA00022759"/>
    </source>
</evidence>
<dbReference type="Proteomes" id="UP000460718">
    <property type="component" value="Unassembled WGS sequence"/>
</dbReference>
<sequence>MDPDKVQTIKDWPVPRTQEELHSFLGLTGYVQLFCPEYASLTASMFALLKRKNKRNAKIHFSDEQLKNFKELKRRLCNPPVLHLPDFKQPMHLRTDASKFAVGGVLFQVVDGVERPIAYTSRKMKSAELNYPTQQQELLAIVHALAAFRIYCLDKPPIIETDHNSLEGLFTQKMANRRLARWYDILAEYQPVFSYLPGAKNGIADALSRRPDLQPETKFFHDLSVTSFDDTSFSLAISEVSGDSELISRIKKSYKKDRDIQAILAAIKKRKSNSKPKRERQQHKKYRCYSEANGLLWYQTPVDDAQRIVVPNDVKLRQTIISECHDTNYGDHPGAECTYLKLARHWYWSKMLKSIQKFIADCEPCRRNKPRLRTSRG</sequence>
<dbReference type="InterPro" id="IPR043502">
    <property type="entry name" value="DNA/RNA_pol_sf"/>
</dbReference>
<dbReference type="GO" id="GO:0003964">
    <property type="term" value="F:RNA-directed DNA polymerase activity"/>
    <property type="evidence" value="ECO:0007669"/>
    <property type="project" value="UniProtKB-KW"/>
</dbReference>
<evidence type="ECO:0000313" key="10">
    <source>
        <dbReference type="Proteomes" id="UP000460718"/>
    </source>
</evidence>
<evidence type="ECO:0000313" key="9">
    <source>
        <dbReference type="EMBL" id="KAE8984592.1"/>
    </source>
</evidence>
<dbReference type="PANTHER" id="PTHR37984:SF5">
    <property type="entry name" value="PROTEIN NYNRIN-LIKE"/>
    <property type="match status" value="1"/>
</dbReference>
<keyword evidence="2" id="KW-0548">Nucleotidyltransferase</keyword>
<dbReference type="FunFam" id="1.10.340.70:FF:000001">
    <property type="entry name" value="Retrovirus-related Pol polyprotein from transposon gypsy-like Protein"/>
    <property type="match status" value="1"/>
</dbReference>
<dbReference type="Pfam" id="PF17917">
    <property type="entry name" value="RT_RNaseH"/>
    <property type="match status" value="1"/>
</dbReference>
<keyword evidence="6" id="KW-0695">RNA-directed DNA polymerase</keyword>
<reference evidence="9 10" key="1">
    <citation type="submission" date="2018-09" db="EMBL/GenBank/DDBJ databases">
        <title>Genomic investigation of the strawberry pathogen Phytophthora fragariae indicates pathogenicity is determined by transcriptional variation in three key races.</title>
        <authorList>
            <person name="Adams T.M."/>
            <person name="Armitage A.D."/>
            <person name="Sobczyk M.K."/>
            <person name="Bates H.J."/>
            <person name="Dunwell J.M."/>
            <person name="Nellist C.F."/>
            <person name="Harrison R.J."/>
        </authorList>
    </citation>
    <scope>NUCLEOTIDE SEQUENCE [LARGE SCALE GENOMIC DNA]</scope>
    <source>
        <strain evidence="9 10">SCRP245</strain>
    </source>
</reference>
<comment type="caution">
    <text evidence="9">The sequence shown here is derived from an EMBL/GenBank/DDBJ whole genome shotgun (WGS) entry which is preliminary data.</text>
</comment>
<proteinExistence type="predicted"/>
<dbReference type="GO" id="GO:0016787">
    <property type="term" value="F:hydrolase activity"/>
    <property type="evidence" value="ECO:0007669"/>
    <property type="project" value="UniProtKB-KW"/>
</dbReference>
<evidence type="ECO:0000256" key="1">
    <source>
        <dbReference type="ARBA" id="ARBA00022679"/>
    </source>
</evidence>
<dbReference type="FunFam" id="3.30.70.270:FF:000020">
    <property type="entry name" value="Transposon Tf2-6 polyprotein-like Protein"/>
    <property type="match status" value="1"/>
</dbReference>
<keyword evidence="1" id="KW-0808">Transferase</keyword>
<evidence type="ECO:0000259" key="8">
    <source>
        <dbReference type="Pfam" id="PF17921"/>
    </source>
</evidence>